<sequence length="55" mass="6369">MICKLLELFLAYEEDPNVNLIILKVLFHYVGFITESPNSILLVLIYSGDRYPSCF</sequence>
<dbReference type="AlphaFoldDB" id="A0A2P2M4F1"/>
<accession>A0A2P2M4F1</accession>
<protein>
    <submittedName>
        <fullName evidence="1">Uncharacterized protein</fullName>
    </submittedName>
</protein>
<dbReference type="EMBL" id="GGEC01044607">
    <property type="protein sequence ID" value="MBX25091.1"/>
    <property type="molecule type" value="Transcribed_RNA"/>
</dbReference>
<organism evidence="1">
    <name type="scientific">Rhizophora mucronata</name>
    <name type="common">Asiatic mangrove</name>
    <dbReference type="NCBI Taxonomy" id="61149"/>
    <lineage>
        <taxon>Eukaryota</taxon>
        <taxon>Viridiplantae</taxon>
        <taxon>Streptophyta</taxon>
        <taxon>Embryophyta</taxon>
        <taxon>Tracheophyta</taxon>
        <taxon>Spermatophyta</taxon>
        <taxon>Magnoliopsida</taxon>
        <taxon>eudicotyledons</taxon>
        <taxon>Gunneridae</taxon>
        <taxon>Pentapetalae</taxon>
        <taxon>rosids</taxon>
        <taxon>fabids</taxon>
        <taxon>Malpighiales</taxon>
        <taxon>Rhizophoraceae</taxon>
        <taxon>Rhizophora</taxon>
    </lineage>
</organism>
<proteinExistence type="predicted"/>
<reference evidence="1" key="1">
    <citation type="submission" date="2018-02" db="EMBL/GenBank/DDBJ databases">
        <title>Rhizophora mucronata_Transcriptome.</title>
        <authorList>
            <person name="Meera S.P."/>
            <person name="Sreeshan A."/>
            <person name="Augustine A."/>
        </authorList>
    </citation>
    <scope>NUCLEOTIDE SEQUENCE</scope>
    <source>
        <tissue evidence="1">Leaf</tissue>
    </source>
</reference>
<name>A0A2P2M4F1_RHIMU</name>
<evidence type="ECO:0000313" key="1">
    <source>
        <dbReference type="EMBL" id="MBX25091.1"/>
    </source>
</evidence>